<gene>
    <name evidence="1" type="primary">Necator_chrII.g6922</name>
    <name evidence="1" type="ORF">RB195_019129</name>
</gene>
<accession>A0ABR1CCQ6</accession>
<organism evidence="1 2">
    <name type="scientific">Necator americanus</name>
    <name type="common">Human hookworm</name>
    <dbReference type="NCBI Taxonomy" id="51031"/>
    <lineage>
        <taxon>Eukaryota</taxon>
        <taxon>Metazoa</taxon>
        <taxon>Ecdysozoa</taxon>
        <taxon>Nematoda</taxon>
        <taxon>Chromadorea</taxon>
        <taxon>Rhabditida</taxon>
        <taxon>Rhabditina</taxon>
        <taxon>Rhabditomorpha</taxon>
        <taxon>Strongyloidea</taxon>
        <taxon>Ancylostomatidae</taxon>
        <taxon>Bunostominae</taxon>
        <taxon>Necator</taxon>
    </lineage>
</organism>
<evidence type="ECO:0000313" key="1">
    <source>
        <dbReference type="EMBL" id="KAK6736266.1"/>
    </source>
</evidence>
<proteinExistence type="predicted"/>
<dbReference type="Proteomes" id="UP001303046">
    <property type="component" value="Unassembled WGS sequence"/>
</dbReference>
<name>A0ABR1CCQ6_NECAM</name>
<reference evidence="1 2" key="1">
    <citation type="submission" date="2023-08" db="EMBL/GenBank/DDBJ databases">
        <title>A Necator americanus chromosomal reference genome.</title>
        <authorList>
            <person name="Ilik V."/>
            <person name="Petrzelkova K.J."/>
            <person name="Pardy F."/>
            <person name="Fuh T."/>
            <person name="Niatou-Singa F.S."/>
            <person name="Gouil Q."/>
            <person name="Baker L."/>
            <person name="Ritchie M.E."/>
            <person name="Jex A.R."/>
            <person name="Gazzola D."/>
            <person name="Li H."/>
            <person name="Toshio Fujiwara R."/>
            <person name="Zhan B."/>
            <person name="Aroian R.V."/>
            <person name="Pafco B."/>
            <person name="Schwarz E.M."/>
        </authorList>
    </citation>
    <scope>NUCLEOTIDE SEQUENCE [LARGE SCALE GENOMIC DNA]</scope>
    <source>
        <strain evidence="1 2">Aroian</strain>
        <tissue evidence="1">Whole animal</tissue>
    </source>
</reference>
<keyword evidence="2" id="KW-1185">Reference proteome</keyword>
<evidence type="ECO:0000313" key="2">
    <source>
        <dbReference type="Proteomes" id="UP001303046"/>
    </source>
</evidence>
<dbReference type="EMBL" id="JAVFWL010000002">
    <property type="protein sequence ID" value="KAK6736266.1"/>
    <property type="molecule type" value="Genomic_DNA"/>
</dbReference>
<comment type="caution">
    <text evidence="1">The sequence shown here is derived from an EMBL/GenBank/DDBJ whole genome shotgun (WGS) entry which is preliminary data.</text>
</comment>
<protein>
    <submittedName>
        <fullName evidence="1">Uncharacterized protein</fullName>
    </submittedName>
</protein>
<sequence length="121" mass="13915">MTRGRYQHLAPPSKVATKNHLRIFGHVIKRPVDRLIQQVLKSLSDSSWKRPPGRKRKFWNEVVKEDSAWIDSLGETQCFAGYGIVTNGSIPCERSQKIEKVRQSYIQGQHTSATMPVVVWR</sequence>